<dbReference type="PANTHER" id="PTHR10359:SF18">
    <property type="entry name" value="ENDONUCLEASE III"/>
    <property type="match status" value="1"/>
</dbReference>
<dbReference type="GO" id="GO:0046872">
    <property type="term" value="F:metal ion binding"/>
    <property type="evidence" value="ECO:0007669"/>
    <property type="project" value="UniProtKB-KW"/>
</dbReference>
<dbReference type="SMART" id="SM00478">
    <property type="entry name" value="ENDO3c"/>
    <property type="match status" value="1"/>
</dbReference>
<keyword evidence="15" id="KW-0255">Endonuclease</keyword>
<dbReference type="InterPro" id="IPR005759">
    <property type="entry name" value="Nth"/>
</dbReference>
<sequence>MDLREKAEVVRRLLDAAYPDAQCTLAHNSPFQLMIATILSAQCTDERVNAITPDLFRRFPDPESFARAEIHEIEDAIRSAGLYRSKAKNIQWACRLLVERHGGQVPRTLEELVRLPGIGRKTANVILGNAFGVPGLAVDTHVARVSRRLGLTSHQDPVSIERDLTALFPPESWVRLSHQLIRHGRVLCHARRPQCAPCPQKDLCDHYRTRTRSGGRKASPR</sequence>
<keyword evidence="10 12" id="KW-0456">Lyase</keyword>
<dbReference type="CDD" id="cd00056">
    <property type="entry name" value="ENDO3c"/>
    <property type="match status" value="1"/>
</dbReference>
<dbReference type="SUPFAM" id="SSF48150">
    <property type="entry name" value="DNA-glycosylase"/>
    <property type="match status" value="1"/>
</dbReference>
<dbReference type="Pfam" id="PF00730">
    <property type="entry name" value="HhH-GPD"/>
    <property type="match status" value="1"/>
</dbReference>
<dbReference type="NCBIfam" id="TIGR01083">
    <property type="entry name" value="nth"/>
    <property type="match status" value="1"/>
</dbReference>
<dbReference type="STRING" id="1121391.SAMN02745206_03299"/>
<evidence type="ECO:0000256" key="10">
    <source>
        <dbReference type="ARBA" id="ARBA00023239"/>
    </source>
</evidence>
<dbReference type="GO" id="GO:0051539">
    <property type="term" value="F:4 iron, 4 sulfur cluster binding"/>
    <property type="evidence" value="ECO:0007669"/>
    <property type="project" value="UniProtKB-UniRule"/>
</dbReference>
<dbReference type="Gene3D" id="1.10.340.30">
    <property type="entry name" value="Hypothetical protein, domain 2"/>
    <property type="match status" value="1"/>
</dbReference>
<evidence type="ECO:0000256" key="8">
    <source>
        <dbReference type="ARBA" id="ARBA00023125"/>
    </source>
</evidence>
<evidence type="ECO:0000256" key="6">
    <source>
        <dbReference type="ARBA" id="ARBA00023004"/>
    </source>
</evidence>
<dbReference type="RefSeq" id="WP_218588492.1">
    <property type="nucleotide sequence ID" value="NZ_FQVB01000043.1"/>
</dbReference>
<keyword evidence="7 12" id="KW-0411">Iron-sulfur</keyword>
<dbReference type="Pfam" id="PF00633">
    <property type="entry name" value="HHH"/>
    <property type="match status" value="1"/>
</dbReference>
<reference evidence="16" key="1">
    <citation type="submission" date="2016-11" db="EMBL/GenBank/DDBJ databases">
        <authorList>
            <person name="Varghese N."/>
            <person name="Submissions S."/>
        </authorList>
    </citation>
    <scope>NUCLEOTIDE SEQUENCE [LARGE SCALE GENOMIC DNA]</scope>
    <source>
        <strain evidence="16">DSM 9756</strain>
    </source>
</reference>
<feature type="binding site" evidence="12">
    <location>
        <position position="204"/>
    </location>
    <ligand>
        <name>[4Fe-4S] cluster</name>
        <dbReference type="ChEBI" id="CHEBI:49883"/>
    </ligand>
</feature>
<accession>A0A1M5H8F6</accession>
<evidence type="ECO:0000256" key="2">
    <source>
        <dbReference type="ARBA" id="ARBA00022485"/>
    </source>
</evidence>
<dbReference type="GO" id="GO:0003677">
    <property type="term" value="F:DNA binding"/>
    <property type="evidence" value="ECO:0007669"/>
    <property type="project" value="UniProtKB-UniRule"/>
</dbReference>
<dbReference type="SMART" id="SM00278">
    <property type="entry name" value="HhH1"/>
    <property type="match status" value="1"/>
</dbReference>
<evidence type="ECO:0000256" key="1">
    <source>
        <dbReference type="ARBA" id="ARBA00008343"/>
    </source>
</evidence>
<comment type="cofactor">
    <cofactor evidence="12">
        <name>[4Fe-4S] cluster</name>
        <dbReference type="ChEBI" id="CHEBI:49883"/>
    </cofactor>
    <text evidence="12">Binds 1 [4Fe-4S] cluster.</text>
</comment>
<evidence type="ECO:0000256" key="4">
    <source>
        <dbReference type="ARBA" id="ARBA00022763"/>
    </source>
</evidence>
<name>A0A1M5H8F6_9BACT</name>
<dbReference type="InterPro" id="IPR003583">
    <property type="entry name" value="Hlx-hairpin-Hlx_DNA-bd_motif"/>
</dbReference>
<dbReference type="InterPro" id="IPR004036">
    <property type="entry name" value="Endonuclease-III-like_CS2"/>
</dbReference>
<feature type="domain" description="HhH-GPD" evidence="14">
    <location>
        <begin position="39"/>
        <end position="186"/>
    </location>
</feature>
<comment type="function">
    <text evidence="12">DNA repair enzyme that has both DNA N-glycosylase activity and AP-lyase activity. The DNA N-glycosylase activity releases various damaged pyrimidines from DNA by cleaving the N-glycosidic bond, leaving an AP (apurinic/apyrimidinic) site. The AP-lyase activity cleaves the phosphodiester bond 3' to the AP site by a beta-elimination, leaving a 3'-terminal unsaturated sugar and a product with a terminal 5'-phosphate.</text>
</comment>
<keyword evidence="16" id="KW-1185">Reference proteome</keyword>
<keyword evidence="6 12" id="KW-0408">Iron</keyword>
<dbReference type="EMBL" id="FQVB01000043">
    <property type="protein sequence ID" value="SHG12277.1"/>
    <property type="molecule type" value="Genomic_DNA"/>
</dbReference>
<evidence type="ECO:0000256" key="12">
    <source>
        <dbReference type="HAMAP-Rule" id="MF_00942"/>
    </source>
</evidence>
<evidence type="ECO:0000256" key="11">
    <source>
        <dbReference type="ARBA" id="ARBA00023295"/>
    </source>
</evidence>
<keyword evidence="5 12" id="KW-0378">Hydrolase</keyword>
<keyword evidence="2 12" id="KW-0004">4Fe-4S</keyword>
<comment type="catalytic activity">
    <reaction evidence="12">
        <text>2'-deoxyribonucleotide-(2'-deoxyribose 5'-phosphate)-2'-deoxyribonucleotide-DNA = a 3'-end 2'-deoxyribonucleotide-(2,3-dehydro-2,3-deoxyribose 5'-phosphate)-DNA + a 5'-end 5'-phospho-2'-deoxyribonucleoside-DNA + H(+)</text>
        <dbReference type="Rhea" id="RHEA:66592"/>
        <dbReference type="Rhea" id="RHEA-COMP:13180"/>
        <dbReference type="Rhea" id="RHEA-COMP:16897"/>
        <dbReference type="Rhea" id="RHEA-COMP:17067"/>
        <dbReference type="ChEBI" id="CHEBI:15378"/>
        <dbReference type="ChEBI" id="CHEBI:136412"/>
        <dbReference type="ChEBI" id="CHEBI:157695"/>
        <dbReference type="ChEBI" id="CHEBI:167181"/>
        <dbReference type="EC" id="4.2.99.18"/>
    </reaction>
</comment>
<evidence type="ECO:0000259" key="14">
    <source>
        <dbReference type="SMART" id="SM00478"/>
    </source>
</evidence>
<feature type="binding site" evidence="12">
    <location>
        <position position="188"/>
    </location>
    <ligand>
        <name>[4Fe-4S] cluster</name>
        <dbReference type="ChEBI" id="CHEBI:49883"/>
    </ligand>
</feature>
<feature type="domain" description="Helix-hairpin-helix DNA-binding motif class 1" evidence="13">
    <location>
        <begin position="110"/>
        <end position="129"/>
    </location>
</feature>
<dbReference type="PROSITE" id="PS01155">
    <property type="entry name" value="ENDONUCLEASE_III_2"/>
    <property type="match status" value="1"/>
</dbReference>
<keyword evidence="8 12" id="KW-0238">DNA-binding</keyword>
<dbReference type="PIRSF" id="PIRSF001435">
    <property type="entry name" value="Nth"/>
    <property type="match status" value="1"/>
</dbReference>
<dbReference type="Proteomes" id="UP000184076">
    <property type="component" value="Unassembled WGS sequence"/>
</dbReference>
<organism evidence="15 16">
    <name type="scientific">Desulfacinum infernum DSM 9756</name>
    <dbReference type="NCBI Taxonomy" id="1121391"/>
    <lineage>
        <taxon>Bacteria</taxon>
        <taxon>Pseudomonadati</taxon>
        <taxon>Thermodesulfobacteriota</taxon>
        <taxon>Syntrophobacteria</taxon>
        <taxon>Syntrophobacterales</taxon>
        <taxon>Syntrophobacteraceae</taxon>
        <taxon>Desulfacinum</taxon>
    </lineage>
</organism>
<feature type="binding site" evidence="12">
    <location>
        <position position="195"/>
    </location>
    <ligand>
        <name>[4Fe-4S] cluster</name>
        <dbReference type="ChEBI" id="CHEBI:49883"/>
    </ligand>
</feature>
<gene>
    <name evidence="12" type="primary">nth</name>
    <name evidence="15" type="ORF">SAMN02745206_03299</name>
</gene>
<feature type="binding site" evidence="12">
    <location>
        <position position="198"/>
    </location>
    <ligand>
        <name>[4Fe-4S] cluster</name>
        <dbReference type="ChEBI" id="CHEBI:49883"/>
    </ligand>
</feature>
<dbReference type="GO" id="GO:0019104">
    <property type="term" value="F:DNA N-glycosylase activity"/>
    <property type="evidence" value="ECO:0007669"/>
    <property type="project" value="UniProtKB-UniRule"/>
</dbReference>
<dbReference type="GO" id="GO:0006285">
    <property type="term" value="P:base-excision repair, AP site formation"/>
    <property type="evidence" value="ECO:0007669"/>
    <property type="project" value="TreeGrafter"/>
</dbReference>
<dbReference type="Gene3D" id="1.10.1670.10">
    <property type="entry name" value="Helix-hairpin-Helix base-excision DNA repair enzymes (C-terminal)"/>
    <property type="match status" value="1"/>
</dbReference>
<protein>
    <recommendedName>
        <fullName evidence="12">Endonuclease III</fullName>
        <ecNumber evidence="12">4.2.99.18</ecNumber>
    </recommendedName>
    <alternativeName>
        <fullName evidence="12">DNA-(apurinic or apyrimidinic site) lyase</fullName>
    </alternativeName>
</protein>
<proteinExistence type="inferred from homology"/>
<evidence type="ECO:0000313" key="15">
    <source>
        <dbReference type="EMBL" id="SHG12277.1"/>
    </source>
</evidence>
<keyword evidence="11 12" id="KW-0326">Glycosidase</keyword>
<dbReference type="InterPro" id="IPR003265">
    <property type="entry name" value="HhH-GPD_domain"/>
</dbReference>
<dbReference type="InterPro" id="IPR011257">
    <property type="entry name" value="DNA_glycosylase"/>
</dbReference>
<evidence type="ECO:0000256" key="3">
    <source>
        <dbReference type="ARBA" id="ARBA00022723"/>
    </source>
</evidence>
<dbReference type="EC" id="4.2.99.18" evidence="12"/>
<dbReference type="AlphaFoldDB" id="A0A1M5H8F6"/>
<dbReference type="PANTHER" id="PTHR10359">
    <property type="entry name" value="A/G-SPECIFIC ADENINE GLYCOSYLASE/ENDONUCLEASE III"/>
    <property type="match status" value="1"/>
</dbReference>
<dbReference type="FunFam" id="1.10.340.30:FF:000001">
    <property type="entry name" value="Endonuclease III"/>
    <property type="match status" value="1"/>
</dbReference>
<evidence type="ECO:0000256" key="9">
    <source>
        <dbReference type="ARBA" id="ARBA00023204"/>
    </source>
</evidence>
<dbReference type="FunFam" id="1.10.1670.10:FF:000001">
    <property type="entry name" value="Endonuclease III"/>
    <property type="match status" value="1"/>
</dbReference>
<dbReference type="GO" id="GO:0140078">
    <property type="term" value="F:class I DNA-(apurinic or apyrimidinic site) endonuclease activity"/>
    <property type="evidence" value="ECO:0007669"/>
    <property type="project" value="UniProtKB-EC"/>
</dbReference>
<keyword evidence="3 12" id="KW-0479">Metal-binding</keyword>
<keyword evidence="15" id="KW-0540">Nuclease</keyword>
<evidence type="ECO:0000259" key="13">
    <source>
        <dbReference type="SMART" id="SM00278"/>
    </source>
</evidence>
<keyword evidence="4 12" id="KW-0227">DNA damage</keyword>
<comment type="similarity">
    <text evidence="1 12">Belongs to the Nth/MutY family.</text>
</comment>
<evidence type="ECO:0000313" key="16">
    <source>
        <dbReference type="Proteomes" id="UP000184076"/>
    </source>
</evidence>
<dbReference type="HAMAP" id="MF_00942">
    <property type="entry name" value="Nth"/>
    <property type="match status" value="1"/>
</dbReference>
<dbReference type="InterPro" id="IPR023170">
    <property type="entry name" value="HhH_base_excis_C"/>
</dbReference>
<evidence type="ECO:0000256" key="7">
    <source>
        <dbReference type="ARBA" id="ARBA00023014"/>
    </source>
</evidence>
<evidence type="ECO:0000256" key="5">
    <source>
        <dbReference type="ARBA" id="ARBA00022801"/>
    </source>
</evidence>
<keyword evidence="9 12" id="KW-0234">DNA repair</keyword>
<dbReference type="InterPro" id="IPR000445">
    <property type="entry name" value="HhH_motif"/>
</dbReference>